<evidence type="ECO:0000313" key="2">
    <source>
        <dbReference type="Proteomes" id="UP000265520"/>
    </source>
</evidence>
<dbReference type="AlphaFoldDB" id="A0A392QST9"/>
<dbReference type="EMBL" id="LXQA010157141">
    <property type="protein sequence ID" value="MCI27059.1"/>
    <property type="molecule type" value="Genomic_DNA"/>
</dbReference>
<dbReference type="Proteomes" id="UP000265520">
    <property type="component" value="Unassembled WGS sequence"/>
</dbReference>
<name>A0A392QST9_9FABA</name>
<evidence type="ECO:0000313" key="1">
    <source>
        <dbReference type="EMBL" id="MCI27059.1"/>
    </source>
</evidence>
<protein>
    <submittedName>
        <fullName evidence="1">Uncharacterized protein</fullName>
    </submittedName>
</protein>
<feature type="non-terminal residue" evidence="1">
    <location>
        <position position="17"/>
    </location>
</feature>
<sequence>MREMRAESVMAAAGVRE</sequence>
<reference evidence="1 2" key="1">
    <citation type="journal article" date="2018" name="Front. Plant Sci.">
        <title>Red Clover (Trifolium pratense) and Zigzag Clover (T. medium) - A Picture of Genomic Similarities and Differences.</title>
        <authorList>
            <person name="Dluhosova J."/>
            <person name="Istvanek J."/>
            <person name="Nedelnik J."/>
            <person name="Repkova J."/>
        </authorList>
    </citation>
    <scope>NUCLEOTIDE SEQUENCE [LARGE SCALE GENOMIC DNA]</scope>
    <source>
        <strain evidence="2">cv. 10/8</strain>
        <tissue evidence="1">Leaf</tissue>
    </source>
</reference>
<accession>A0A392QST9</accession>
<comment type="caution">
    <text evidence="1">The sequence shown here is derived from an EMBL/GenBank/DDBJ whole genome shotgun (WGS) entry which is preliminary data.</text>
</comment>
<organism evidence="1 2">
    <name type="scientific">Trifolium medium</name>
    <dbReference type="NCBI Taxonomy" id="97028"/>
    <lineage>
        <taxon>Eukaryota</taxon>
        <taxon>Viridiplantae</taxon>
        <taxon>Streptophyta</taxon>
        <taxon>Embryophyta</taxon>
        <taxon>Tracheophyta</taxon>
        <taxon>Spermatophyta</taxon>
        <taxon>Magnoliopsida</taxon>
        <taxon>eudicotyledons</taxon>
        <taxon>Gunneridae</taxon>
        <taxon>Pentapetalae</taxon>
        <taxon>rosids</taxon>
        <taxon>fabids</taxon>
        <taxon>Fabales</taxon>
        <taxon>Fabaceae</taxon>
        <taxon>Papilionoideae</taxon>
        <taxon>50 kb inversion clade</taxon>
        <taxon>NPAAA clade</taxon>
        <taxon>Hologalegina</taxon>
        <taxon>IRL clade</taxon>
        <taxon>Trifolieae</taxon>
        <taxon>Trifolium</taxon>
    </lineage>
</organism>
<proteinExistence type="predicted"/>
<keyword evidence="2" id="KW-1185">Reference proteome</keyword>